<dbReference type="EC" id="2.7.1.-" evidence="6"/>
<evidence type="ECO:0000313" key="7">
    <source>
        <dbReference type="Proteomes" id="UP001595729"/>
    </source>
</evidence>
<dbReference type="InterPro" id="IPR018484">
    <property type="entry name" value="FGGY_N"/>
</dbReference>
<comment type="caution">
    <text evidence="6">The sequence shown here is derived from an EMBL/GenBank/DDBJ whole genome shotgun (WGS) entry which is preliminary data.</text>
</comment>
<evidence type="ECO:0000256" key="2">
    <source>
        <dbReference type="ARBA" id="ARBA00022679"/>
    </source>
</evidence>
<dbReference type="Pfam" id="PF00370">
    <property type="entry name" value="FGGY_N"/>
    <property type="match status" value="1"/>
</dbReference>
<feature type="domain" description="Carbohydrate kinase FGGY N-terminal" evidence="4">
    <location>
        <begin position="128"/>
        <end position="237"/>
    </location>
</feature>
<proteinExistence type="inferred from homology"/>
<dbReference type="Gene3D" id="3.30.420.40">
    <property type="match status" value="2"/>
</dbReference>
<sequence length="481" mass="52248">MDRHAHTLVLDIGKSNAKLVLFSAEGDVLARRVHANAPVETDGYTALGTDALQAWLLDAMPTLPERRQIGRIGITTHGAAFCALGDEGLALPPMDYEWDGYGPWRERYVALLDGFEVTGSPLLPLGLNAGLQLYWLQQNRPEAWARVRHWLPYPQYWAWWLTGVAANEATSLGCHTHLWQPARNAFAPWAVRQGLTDRFAPLRLAHEVLGPLRPELAATLGLAPDCRVHVGLHDSNACLARHLHALPGASVVSTGTWTVVMAPGVPTDALTLDPLRDQLFNQSVEGQPVPTARFMGGREFAHLCHGADPSLATLRALRDVIEAGWMVLPEDSAQPGAAHGRVAELRQCERRIGNRPGEVPLHLRPALGAWYCALMTAQTLRELLPQGLAAEAAHTVVLEGPMTDNPAFVAALAALLAPMRLLRSVDEVEGTARGAWLSTRWDEPAGEGARYAEVALPEAVDVQRLQTARGAWEAVVEGVAV</sequence>
<comment type="similarity">
    <text evidence="1">Belongs to the FGGY kinase family.</text>
</comment>
<dbReference type="PANTHER" id="PTHR43095:SF5">
    <property type="entry name" value="XYLULOSE KINASE"/>
    <property type="match status" value="1"/>
</dbReference>
<keyword evidence="7" id="KW-1185">Reference proteome</keyword>
<dbReference type="PANTHER" id="PTHR43095">
    <property type="entry name" value="SUGAR KINASE"/>
    <property type="match status" value="1"/>
</dbReference>
<dbReference type="InterPro" id="IPR049382">
    <property type="entry name" value="FGGY_C_2"/>
</dbReference>
<protein>
    <submittedName>
        <fullName evidence="6">FGGY-family carbohydrate kinase</fullName>
        <ecNumber evidence="6">2.7.1.-</ecNumber>
    </submittedName>
</protein>
<gene>
    <name evidence="6" type="ORF">ACFOPI_02175</name>
</gene>
<organism evidence="6 7">
    <name type="scientific">Hydrogenophaga luteola</name>
    <dbReference type="NCBI Taxonomy" id="1591122"/>
    <lineage>
        <taxon>Bacteria</taxon>
        <taxon>Pseudomonadati</taxon>
        <taxon>Pseudomonadota</taxon>
        <taxon>Betaproteobacteria</taxon>
        <taxon>Burkholderiales</taxon>
        <taxon>Comamonadaceae</taxon>
        <taxon>Hydrogenophaga</taxon>
    </lineage>
</organism>
<dbReference type="RefSeq" id="WP_382170288.1">
    <property type="nucleotide sequence ID" value="NZ_JBHRXX010000001.1"/>
</dbReference>
<feature type="domain" description="Carbohydrate kinase FGGY C-terminal" evidence="5">
    <location>
        <begin position="249"/>
        <end position="440"/>
    </location>
</feature>
<dbReference type="InterPro" id="IPR050406">
    <property type="entry name" value="FGGY_Carb_Kinase"/>
</dbReference>
<accession>A0ABV7W0Y3</accession>
<reference evidence="7" key="1">
    <citation type="journal article" date="2019" name="Int. J. Syst. Evol. Microbiol.">
        <title>The Global Catalogue of Microorganisms (GCM) 10K type strain sequencing project: providing services to taxonomists for standard genome sequencing and annotation.</title>
        <authorList>
            <consortium name="The Broad Institute Genomics Platform"/>
            <consortium name="The Broad Institute Genome Sequencing Center for Infectious Disease"/>
            <person name="Wu L."/>
            <person name="Ma J."/>
        </authorList>
    </citation>
    <scope>NUCLEOTIDE SEQUENCE [LARGE SCALE GENOMIC DNA]</scope>
    <source>
        <strain evidence="7">KCTC 42501</strain>
    </source>
</reference>
<dbReference type="SUPFAM" id="SSF53067">
    <property type="entry name" value="Actin-like ATPase domain"/>
    <property type="match status" value="1"/>
</dbReference>
<dbReference type="InterPro" id="IPR043129">
    <property type="entry name" value="ATPase_NBD"/>
</dbReference>
<keyword evidence="3 6" id="KW-0418">Kinase</keyword>
<keyword evidence="2 6" id="KW-0808">Transferase</keyword>
<dbReference type="EMBL" id="JBHRXX010000001">
    <property type="protein sequence ID" value="MFC3682381.1"/>
    <property type="molecule type" value="Genomic_DNA"/>
</dbReference>
<evidence type="ECO:0000256" key="3">
    <source>
        <dbReference type="ARBA" id="ARBA00022777"/>
    </source>
</evidence>
<evidence type="ECO:0000259" key="5">
    <source>
        <dbReference type="Pfam" id="PF21546"/>
    </source>
</evidence>
<name>A0ABV7W0Y3_9BURK</name>
<dbReference type="Proteomes" id="UP001595729">
    <property type="component" value="Unassembled WGS sequence"/>
</dbReference>
<evidence type="ECO:0000259" key="4">
    <source>
        <dbReference type="Pfam" id="PF00370"/>
    </source>
</evidence>
<evidence type="ECO:0000256" key="1">
    <source>
        <dbReference type="ARBA" id="ARBA00009156"/>
    </source>
</evidence>
<dbReference type="GO" id="GO:0016301">
    <property type="term" value="F:kinase activity"/>
    <property type="evidence" value="ECO:0007669"/>
    <property type="project" value="UniProtKB-KW"/>
</dbReference>
<evidence type="ECO:0000313" key="6">
    <source>
        <dbReference type="EMBL" id="MFC3682381.1"/>
    </source>
</evidence>
<dbReference type="Pfam" id="PF21546">
    <property type="entry name" value="FGGY_C_2"/>
    <property type="match status" value="1"/>
</dbReference>
<dbReference type="CDD" id="cd07772">
    <property type="entry name" value="ASKHA_NBD_FGGY_NaCK-like"/>
    <property type="match status" value="1"/>
</dbReference>